<feature type="non-terminal residue" evidence="2">
    <location>
        <position position="1"/>
    </location>
</feature>
<keyword evidence="2" id="KW-0472">Membrane</keyword>
<keyword evidence="2" id="KW-0812">Transmembrane</keyword>
<feature type="compositionally biased region" description="Low complexity" evidence="1">
    <location>
        <begin position="129"/>
        <end position="150"/>
    </location>
</feature>
<feature type="compositionally biased region" description="Basic and acidic residues" evidence="1">
    <location>
        <begin position="101"/>
        <end position="113"/>
    </location>
</feature>
<protein>
    <submittedName>
        <fullName evidence="2">Transmembrane protein 151A</fullName>
    </submittedName>
</protein>
<proteinExistence type="evidence at transcript level"/>
<dbReference type="AlphaFoldDB" id="G9KTW3"/>
<reference evidence="2" key="1">
    <citation type="journal article" date="2013" name="J. Virol.">
        <title>Sequencing, annotation, and characterization of the influenza ferret infectome.</title>
        <authorList>
            <person name="Leon A.J."/>
            <person name="Banner D."/>
            <person name="Xu L."/>
            <person name="Ran L."/>
            <person name="Peng Z."/>
            <person name="Yi K."/>
            <person name="Chen C."/>
            <person name="Xu F."/>
            <person name="Huang J."/>
            <person name="Zhao Z."/>
            <person name="Lin Z."/>
            <person name="Huang S.H."/>
            <person name="Fang Y."/>
            <person name="Kelvin A.A."/>
            <person name="Ross T.M."/>
            <person name="Farooqui A."/>
            <person name="Kelvin D.J."/>
        </authorList>
    </citation>
    <scope>NUCLEOTIDE SEQUENCE</scope>
    <source>
        <tissue evidence="2">Lungs</tissue>
    </source>
</reference>
<name>G9KTW3_MUSPF</name>
<feature type="region of interest" description="Disordered" evidence="1">
    <location>
        <begin position="98"/>
        <end position="150"/>
    </location>
</feature>
<dbReference type="EMBL" id="JP019744">
    <property type="protein sequence ID" value="AES08342.1"/>
    <property type="molecule type" value="mRNA"/>
</dbReference>
<sequence length="150" mass="15643">PWSLLRASPQSDPAAQPLYWKPGSWSRALSPVAPCFSPVCPPPTSSSPVTWGSFSGPHLDPTTPGLCSCAPQGHLCLYQPPTRSPRLCPLIAPPDFSALHLPDDPRGPGHRASEGLWPWPQPLGRCTCSATGAPASPTGGAQPSGHQPSS</sequence>
<evidence type="ECO:0000313" key="2">
    <source>
        <dbReference type="EMBL" id="AES08342.1"/>
    </source>
</evidence>
<evidence type="ECO:0000256" key="1">
    <source>
        <dbReference type="SAM" id="MobiDB-lite"/>
    </source>
</evidence>
<feature type="non-terminal residue" evidence="2">
    <location>
        <position position="150"/>
    </location>
</feature>
<accession>G9KTW3</accession>
<organism evidence="2">
    <name type="scientific">Mustela putorius furo</name>
    <name type="common">European domestic ferret</name>
    <name type="synonym">Mustela furo</name>
    <dbReference type="NCBI Taxonomy" id="9669"/>
    <lineage>
        <taxon>Eukaryota</taxon>
        <taxon>Metazoa</taxon>
        <taxon>Chordata</taxon>
        <taxon>Craniata</taxon>
        <taxon>Vertebrata</taxon>
        <taxon>Euteleostomi</taxon>
        <taxon>Mammalia</taxon>
        <taxon>Eutheria</taxon>
        <taxon>Laurasiatheria</taxon>
        <taxon>Carnivora</taxon>
        <taxon>Caniformia</taxon>
        <taxon>Musteloidea</taxon>
        <taxon>Mustelidae</taxon>
        <taxon>Mustelinae</taxon>
        <taxon>Mustela</taxon>
    </lineage>
</organism>